<feature type="region of interest" description="Disordered" evidence="1">
    <location>
        <begin position="1"/>
        <end position="21"/>
    </location>
</feature>
<name>A0A6J2X805_SITOR</name>
<evidence type="ECO:0000313" key="2">
    <source>
        <dbReference type="Proteomes" id="UP000504635"/>
    </source>
</evidence>
<dbReference type="AlphaFoldDB" id="A0A6J2X805"/>
<proteinExistence type="predicted"/>
<gene>
    <name evidence="3" type="primary">LOC115875747</name>
</gene>
<dbReference type="OrthoDB" id="6800361at2759"/>
<dbReference type="Proteomes" id="UP000504635">
    <property type="component" value="Unplaced"/>
</dbReference>
<reference evidence="3" key="1">
    <citation type="submission" date="2025-08" db="UniProtKB">
        <authorList>
            <consortium name="RefSeq"/>
        </authorList>
    </citation>
    <scope>IDENTIFICATION</scope>
    <source>
        <tissue evidence="3">Gonads</tissue>
    </source>
</reference>
<dbReference type="RefSeq" id="XP_030747120.1">
    <property type="nucleotide sequence ID" value="XM_030891260.1"/>
</dbReference>
<evidence type="ECO:0000313" key="3">
    <source>
        <dbReference type="RefSeq" id="XP_030747120.1"/>
    </source>
</evidence>
<protein>
    <submittedName>
        <fullName evidence="3">Uncharacterized protein LOC115875747</fullName>
    </submittedName>
</protein>
<organism evidence="2 3">
    <name type="scientific">Sitophilus oryzae</name>
    <name type="common">Rice weevil</name>
    <name type="synonym">Curculio oryzae</name>
    <dbReference type="NCBI Taxonomy" id="7048"/>
    <lineage>
        <taxon>Eukaryota</taxon>
        <taxon>Metazoa</taxon>
        <taxon>Ecdysozoa</taxon>
        <taxon>Arthropoda</taxon>
        <taxon>Hexapoda</taxon>
        <taxon>Insecta</taxon>
        <taxon>Pterygota</taxon>
        <taxon>Neoptera</taxon>
        <taxon>Endopterygota</taxon>
        <taxon>Coleoptera</taxon>
        <taxon>Polyphaga</taxon>
        <taxon>Cucujiformia</taxon>
        <taxon>Curculionidae</taxon>
        <taxon>Dryophthorinae</taxon>
        <taxon>Sitophilus</taxon>
    </lineage>
</organism>
<dbReference type="KEGG" id="soy:115875747"/>
<dbReference type="GeneID" id="115875747"/>
<feature type="region of interest" description="Disordered" evidence="1">
    <location>
        <begin position="136"/>
        <end position="166"/>
    </location>
</feature>
<sequence length="226" mass="25576">MSFVSSESEESDNESVSKSKESDVTFVAKYVRDNPIILNKWKTPAINKKKQDVLDTLKQHYENNFGKPTNSKKLLKKINNLKAVVKKTDANITGNKKKKLSAAEQFMYTALQGDQEECNPVLFKIPGHVAVGIPSDEQKEKQSDEVAGPSVASTSTLPPLLPARPKRQKIIEQYETEETRTLSTTELQRLVLLKQLHVLNLKKAKLEKELNKDHVLREGEKTYTML</sequence>
<keyword evidence="2" id="KW-1185">Reference proteome</keyword>
<dbReference type="InParanoid" id="A0A6J2X805"/>
<accession>A0A6J2X805</accession>
<evidence type="ECO:0000256" key="1">
    <source>
        <dbReference type="SAM" id="MobiDB-lite"/>
    </source>
</evidence>